<feature type="compositionally biased region" description="Basic and acidic residues" evidence="1">
    <location>
        <begin position="25"/>
        <end position="34"/>
    </location>
</feature>
<name>B1TB54_9BURK</name>
<comment type="caution">
    <text evidence="2">The sequence shown here is derived from an EMBL/GenBank/DDBJ whole genome shotgun (WGS) entry which is preliminary data.</text>
</comment>
<dbReference type="EMBL" id="ABLK01000210">
    <property type="protein sequence ID" value="EDT39195.1"/>
    <property type="molecule type" value="Genomic_DNA"/>
</dbReference>
<accession>B1TB54</accession>
<protein>
    <submittedName>
        <fullName evidence="2">Uncharacterized protein</fullName>
    </submittedName>
</protein>
<dbReference type="AlphaFoldDB" id="B1TB54"/>
<organism evidence="2 3">
    <name type="scientific">Burkholderia ambifaria MEX-5</name>
    <dbReference type="NCBI Taxonomy" id="396597"/>
    <lineage>
        <taxon>Bacteria</taxon>
        <taxon>Pseudomonadati</taxon>
        <taxon>Pseudomonadota</taxon>
        <taxon>Betaproteobacteria</taxon>
        <taxon>Burkholderiales</taxon>
        <taxon>Burkholderiaceae</taxon>
        <taxon>Burkholderia</taxon>
        <taxon>Burkholderia cepacia complex</taxon>
    </lineage>
</organism>
<dbReference type="Proteomes" id="UP000004814">
    <property type="component" value="Unassembled WGS sequence"/>
</dbReference>
<gene>
    <name evidence="2" type="ORF">BamMEX5DRAFT_5020</name>
</gene>
<sequence>MAPRMPEPAVRVVHASTQKAASGKSLDDTIHAAG</sequence>
<evidence type="ECO:0000313" key="3">
    <source>
        <dbReference type="Proteomes" id="UP000004814"/>
    </source>
</evidence>
<reference evidence="2 3" key="1">
    <citation type="submission" date="2008-03" db="EMBL/GenBank/DDBJ databases">
        <title>Sequencing of the draft genome and assembly of Burkholderia ambifaria MEX-5.</title>
        <authorList>
            <consortium name="US DOE Joint Genome Institute (JGI-PGF)"/>
            <person name="Copeland A."/>
            <person name="Lucas S."/>
            <person name="Lapidus A."/>
            <person name="Glavina del Rio T."/>
            <person name="Dalin E."/>
            <person name="Tice H."/>
            <person name="Bruce D."/>
            <person name="Goodwin L."/>
            <person name="Pitluck S."/>
            <person name="Larimer F."/>
            <person name="Land M.L."/>
            <person name="Hauser L."/>
            <person name="Tiedje J."/>
            <person name="Richardson P."/>
        </authorList>
    </citation>
    <scope>NUCLEOTIDE SEQUENCE [LARGE SCALE GENOMIC DNA]</scope>
    <source>
        <strain evidence="2 3">MEX-5</strain>
    </source>
</reference>
<evidence type="ECO:0000256" key="1">
    <source>
        <dbReference type="SAM" id="MobiDB-lite"/>
    </source>
</evidence>
<evidence type="ECO:0000313" key="2">
    <source>
        <dbReference type="EMBL" id="EDT39195.1"/>
    </source>
</evidence>
<dbReference type="PATRIC" id="fig|396597.7.peg.2661"/>
<proteinExistence type="predicted"/>
<feature type="region of interest" description="Disordered" evidence="1">
    <location>
        <begin position="1"/>
        <end position="34"/>
    </location>
</feature>